<dbReference type="EC" id="3.4.16.4" evidence="4"/>
<dbReference type="RefSeq" id="WP_174496064.1">
    <property type="nucleotide sequence ID" value="NZ_CADDWK010000006.1"/>
</dbReference>
<evidence type="ECO:0000259" key="7">
    <source>
        <dbReference type="Pfam" id="PF00905"/>
    </source>
</evidence>
<dbReference type="SUPFAM" id="SSF54427">
    <property type="entry name" value="NTF2-like"/>
    <property type="match status" value="1"/>
</dbReference>
<comment type="catalytic activity">
    <reaction evidence="6">
        <text>Preferential cleavage: (Ac)2-L-Lys-D-Ala-|-D-Ala. Also transpeptidation of peptidyl-alanyl moieties that are N-acyl substituents of D-alanine.</text>
        <dbReference type="EC" id="3.4.16.4"/>
    </reaction>
</comment>
<evidence type="ECO:0000256" key="4">
    <source>
        <dbReference type="ARBA" id="ARBA00012448"/>
    </source>
</evidence>
<evidence type="ECO:0000256" key="6">
    <source>
        <dbReference type="ARBA" id="ARBA00034000"/>
    </source>
</evidence>
<proteinExistence type="inferred from homology"/>
<keyword evidence="5" id="KW-0472">Membrane</keyword>
<evidence type="ECO:0000259" key="8">
    <source>
        <dbReference type="Pfam" id="PF03717"/>
    </source>
</evidence>
<comment type="similarity">
    <text evidence="3">Belongs to the transpeptidase family.</text>
</comment>
<dbReference type="PROSITE" id="PS51257">
    <property type="entry name" value="PROKAR_LIPOPROTEIN"/>
    <property type="match status" value="1"/>
</dbReference>
<evidence type="ECO:0000256" key="2">
    <source>
        <dbReference type="ARBA" id="ARBA00004752"/>
    </source>
</evidence>
<dbReference type="Gene3D" id="3.90.1310.10">
    <property type="entry name" value="Penicillin-binding protein 2a (Domain 2)"/>
    <property type="match status" value="1"/>
</dbReference>
<dbReference type="InterPro" id="IPR012338">
    <property type="entry name" value="Beta-lactam/transpept-like"/>
</dbReference>
<dbReference type="GO" id="GO:0005886">
    <property type="term" value="C:plasma membrane"/>
    <property type="evidence" value="ECO:0007669"/>
    <property type="project" value="TreeGrafter"/>
</dbReference>
<dbReference type="GO" id="GO:0046677">
    <property type="term" value="P:response to antibiotic"/>
    <property type="evidence" value="ECO:0007669"/>
    <property type="project" value="InterPro"/>
</dbReference>
<dbReference type="GO" id="GO:0071555">
    <property type="term" value="P:cell wall organization"/>
    <property type="evidence" value="ECO:0007669"/>
    <property type="project" value="TreeGrafter"/>
</dbReference>
<dbReference type="InterPro" id="IPR032710">
    <property type="entry name" value="NTF2-like_dom_sf"/>
</dbReference>
<dbReference type="GO" id="GO:0008658">
    <property type="term" value="F:penicillin binding"/>
    <property type="evidence" value="ECO:0007669"/>
    <property type="project" value="InterPro"/>
</dbReference>
<dbReference type="Gene3D" id="3.30.1390.30">
    <property type="entry name" value="Penicillin-binding protein 2a, domain 3"/>
    <property type="match status" value="1"/>
</dbReference>
<dbReference type="Pfam" id="PF05223">
    <property type="entry name" value="MecA_N"/>
    <property type="match status" value="1"/>
</dbReference>
<dbReference type="GO" id="GO:0071972">
    <property type="term" value="F:peptidoglycan L,D-transpeptidase activity"/>
    <property type="evidence" value="ECO:0007669"/>
    <property type="project" value="TreeGrafter"/>
</dbReference>
<dbReference type="Gene3D" id="3.40.710.10">
    <property type="entry name" value="DD-peptidase/beta-lactamase superfamily"/>
    <property type="match status" value="1"/>
</dbReference>
<organism evidence="10 11">
    <name type="scientific">Salirhabdus euzebyi</name>
    <dbReference type="NCBI Taxonomy" id="394506"/>
    <lineage>
        <taxon>Bacteria</taxon>
        <taxon>Bacillati</taxon>
        <taxon>Bacillota</taxon>
        <taxon>Bacilli</taxon>
        <taxon>Bacillales</taxon>
        <taxon>Bacillaceae</taxon>
        <taxon>Salirhabdus</taxon>
    </lineage>
</organism>
<dbReference type="GO" id="GO:0009252">
    <property type="term" value="P:peptidoglycan biosynthetic process"/>
    <property type="evidence" value="ECO:0007669"/>
    <property type="project" value="UniProtKB-UniPathway"/>
</dbReference>
<dbReference type="SUPFAM" id="SSF56601">
    <property type="entry name" value="beta-lactamase/transpeptidase-like"/>
    <property type="match status" value="1"/>
</dbReference>
<evidence type="ECO:0000256" key="1">
    <source>
        <dbReference type="ARBA" id="ARBA00004370"/>
    </source>
</evidence>
<dbReference type="Proteomes" id="UP000581688">
    <property type="component" value="Unassembled WGS sequence"/>
</dbReference>
<feature type="domain" description="NTF2-like N-terminal transpeptidase" evidence="9">
    <location>
        <begin position="30"/>
        <end position="161"/>
    </location>
</feature>
<dbReference type="InterPro" id="IPR036138">
    <property type="entry name" value="PBP_dimer_sf"/>
</dbReference>
<name>A0A841Q5C1_9BACI</name>
<dbReference type="PANTHER" id="PTHR30627">
    <property type="entry name" value="PEPTIDOGLYCAN D,D-TRANSPEPTIDASE"/>
    <property type="match status" value="1"/>
</dbReference>
<dbReference type="UniPathway" id="UPA00219"/>
<protein>
    <recommendedName>
        <fullName evidence="4">serine-type D-Ala-D-Ala carboxypeptidase</fullName>
        <ecNumber evidence="4">3.4.16.4</ecNumber>
    </recommendedName>
</protein>
<dbReference type="Pfam" id="PF00905">
    <property type="entry name" value="Transpeptidase"/>
    <property type="match status" value="1"/>
</dbReference>
<reference evidence="10 11" key="1">
    <citation type="submission" date="2020-08" db="EMBL/GenBank/DDBJ databases">
        <title>Genomic Encyclopedia of Type Strains, Phase IV (KMG-IV): sequencing the most valuable type-strain genomes for metagenomic binning, comparative biology and taxonomic classification.</title>
        <authorList>
            <person name="Goeker M."/>
        </authorList>
    </citation>
    <scope>NUCLEOTIDE SEQUENCE [LARGE SCALE GENOMIC DNA]</scope>
    <source>
        <strain evidence="10 11">DSM 19612</strain>
    </source>
</reference>
<evidence type="ECO:0000313" key="11">
    <source>
        <dbReference type="Proteomes" id="UP000581688"/>
    </source>
</evidence>
<evidence type="ECO:0000259" key="9">
    <source>
        <dbReference type="Pfam" id="PF05223"/>
    </source>
</evidence>
<comment type="subcellular location">
    <subcellularLocation>
        <location evidence="1">Membrane</location>
    </subcellularLocation>
</comment>
<evidence type="ECO:0000313" key="10">
    <source>
        <dbReference type="EMBL" id="MBB6453584.1"/>
    </source>
</evidence>
<dbReference type="InterPro" id="IPR005311">
    <property type="entry name" value="PBP_dimer"/>
</dbReference>
<dbReference type="InterPro" id="IPR007887">
    <property type="entry name" value="MecA_N"/>
</dbReference>
<sequence length="680" mass="75809">MKKNWLALILLLAFFLLLTACKKEEEEEVKPEDRFNEFVELWKEQKFDDMYDEFLSTTSKEAFSKEEMVERYHHLYNDLEINNLSITYVIPEVKEPQGEETEEVSEVTYPFQVEMDSLAGKITFDQEATLVKETKNPEEESEENWYVNWDTTFIFPELEPGDKVGVNTTKGPRGEIFDRNGKGLAVNDTLYEIGIVPGDMEGQEQETKEKLAELLHLDVAYIDQQLNQGWVQPDLFVPIGIINPNDEALYRKISDLPGVWKQNTAGRSYPLGAAGTHLIGYTGEITAEELETYKDKGYKQHDIIGKRGLESLYEEQLKGKPGVEIYIEKENGDQVVIAEQRAEKGKDIHVTINGEFQKLVYENMEGKQGTAAAINPTTGETMALVSSPSFDPNGLTSYYYTKLMADEANPLLNRFTSLYAPGSTFKPITAAIALEQGTVTADATKDITGKTWGKGNSWGGYEITRVSDPGRPVNLEDALVFSDNIYFGQTALDVGADAMVQGLENFGFTTEVPYTYPIPSSSISNSGNLNDEILLADTAYGQGELQVSILHLATMYSPFTNGGHLVKPVLLQEEEKGMWKEQLVSPEHAEEINASLRKVVSSPNGTARGANMENIPLAGKTGTAELKSNKDEKGAENGVFVAYNSEQKDLIIAMLMENVEDEGSSGYVVQRVKSIFEQIY</sequence>
<feature type="domain" description="Penicillin-binding protein transpeptidase" evidence="7">
    <location>
        <begin position="369"/>
        <end position="672"/>
    </location>
</feature>
<accession>A0A841Q5C1</accession>
<dbReference type="GO" id="GO:0009002">
    <property type="term" value="F:serine-type D-Ala-D-Ala carboxypeptidase activity"/>
    <property type="evidence" value="ECO:0007669"/>
    <property type="project" value="UniProtKB-EC"/>
</dbReference>
<dbReference type="SUPFAM" id="SSF56519">
    <property type="entry name" value="Penicillin binding protein dimerisation domain"/>
    <property type="match status" value="1"/>
</dbReference>
<dbReference type="Pfam" id="PF03717">
    <property type="entry name" value="PBP_dimer"/>
    <property type="match status" value="1"/>
</dbReference>
<dbReference type="AlphaFoldDB" id="A0A841Q5C1"/>
<keyword evidence="11" id="KW-1185">Reference proteome</keyword>
<comment type="caution">
    <text evidence="10">The sequence shown here is derived from an EMBL/GenBank/DDBJ whole genome shotgun (WGS) entry which is preliminary data.</text>
</comment>
<gene>
    <name evidence="10" type="ORF">HNQ94_002033</name>
</gene>
<dbReference type="EMBL" id="JACHGH010000005">
    <property type="protein sequence ID" value="MBB6453584.1"/>
    <property type="molecule type" value="Genomic_DNA"/>
</dbReference>
<dbReference type="Gene3D" id="3.10.450.100">
    <property type="entry name" value="NTF2-like, domain 1"/>
    <property type="match status" value="1"/>
</dbReference>
<dbReference type="InterPro" id="IPR001460">
    <property type="entry name" value="PCN-bd_Tpept"/>
</dbReference>
<feature type="domain" description="Penicillin-binding protein dimerisation" evidence="8">
    <location>
        <begin position="169"/>
        <end position="334"/>
    </location>
</feature>
<dbReference type="PANTHER" id="PTHR30627:SF25">
    <property type="entry name" value="PENICILLIN-BINDING PROTEIN 3"/>
    <property type="match status" value="1"/>
</dbReference>
<evidence type="ECO:0000256" key="5">
    <source>
        <dbReference type="ARBA" id="ARBA00023136"/>
    </source>
</evidence>
<evidence type="ECO:0000256" key="3">
    <source>
        <dbReference type="ARBA" id="ARBA00007171"/>
    </source>
</evidence>
<dbReference type="InterPro" id="IPR050515">
    <property type="entry name" value="Beta-lactam/transpept"/>
</dbReference>
<comment type="pathway">
    <text evidence="2">Cell wall biogenesis; peptidoglycan biosynthesis.</text>
</comment>